<dbReference type="PANTHER" id="PTHR43788">
    <property type="entry name" value="DNA2/NAM7 HELICASE FAMILY MEMBER"/>
    <property type="match status" value="1"/>
</dbReference>
<dbReference type="CDD" id="cd17933">
    <property type="entry name" value="DEXSc_RecD-like"/>
    <property type="match status" value="1"/>
</dbReference>
<evidence type="ECO:0000313" key="1">
    <source>
        <dbReference type="EMBL" id="GAG03423.1"/>
    </source>
</evidence>
<dbReference type="InterPro" id="IPR050534">
    <property type="entry name" value="Coronavir_polyprotein_1ab"/>
</dbReference>
<dbReference type="Gene3D" id="3.40.50.300">
    <property type="entry name" value="P-loop containing nucleotide triphosphate hydrolases"/>
    <property type="match status" value="1"/>
</dbReference>
<feature type="non-terminal residue" evidence="1">
    <location>
        <position position="273"/>
    </location>
</feature>
<dbReference type="AlphaFoldDB" id="X0USZ9"/>
<proteinExistence type="predicted"/>
<comment type="caution">
    <text evidence="1">The sequence shown here is derived from an EMBL/GenBank/DDBJ whole genome shotgun (WGS) entry which is preliminary data.</text>
</comment>
<protein>
    <recommendedName>
        <fullName evidence="2">AAA+ ATPase domain-containing protein</fullName>
    </recommendedName>
</protein>
<dbReference type="InterPro" id="IPR027417">
    <property type="entry name" value="P-loop_NTPase"/>
</dbReference>
<sequence length="273" mass="29649">RALVDQGLGEPKSRDRGEVQLEERARAEKAAALEQVFRARLSVLIGAAGTGKTTLLRMLCAVPGMGNKDVLLLAPTGKARVRLEEETGRRGSGKTLAQFLLRHRRYDAQTGAYFPNRGAPRCEEFGTVIVDECSMLTEDQLAALFDACTNVDRYVLVGDPRQLPPIGAGRPFVDIITELAPGGVEASFPRCAPSYAELTIPRRQRASGSDDMLMALHYGGRSMDPGADEVWDHLAAGRGRTGLRTVQWSDPHDLQVKIVAELVSALDLEGPDD</sequence>
<dbReference type="Pfam" id="PF13604">
    <property type="entry name" value="AAA_30"/>
    <property type="match status" value="1"/>
</dbReference>
<feature type="non-terminal residue" evidence="1">
    <location>
        <position position="1"/>
    </location>
</feature>
<reference evidence="1" key="1">
    <citation type="journal article" date="2014" name="Front. Microbiol.">
        <title>High frequency of phylogenetically diverse reductive dehalogenase-homologous genes in deep subseafloor sedimentary metagenomes.</title>
        <authorList>
            <person name="Kawai M."/>
            <person name="Futagami T."/>
            <person name="Toyoda A."/>
            <person name="Takaki Y."/>
            <person name="Nishi S."/>
            <person name="Hori S."/>
            <person name="Arai W."/>
            <person name="Tsubouchi T."/>
            <person name="Morono Y."/>
            <person name="Uchiyama I."/>
            <person name="Ito T."/>
            <person name="Fujiyama A."/>
            <person name="Inagaki F."/>
            <person name="Takami H."/>
        </authorList>
    </citation>
    <scope>NUCLEOTIDE SEQUENCE</scope>
    <source>
        <strain evidence="1">Expedition CK06-06</strain>
    </source>
</reference>
<dbReference type="SUPFAM" id="SSF52540">
    <property type="entry name" value="P-loop containing nucleoside triphosphate hydrolases"/>
    <property type="match status" value="1"/>
</dbReference>
<evidence type="ECO:0008006" key="2">
    <source>
        <dbReference type="Google" id="ProtNLM"/>
    </source>
</evidence>
<name>X0USZ9_9ZZZZ</name>
<dbReference type="EMBL" id="BARS01020106">
    <property type="protein sequence ID" value="GAG03423.1"/>
    <property type="molecule type" value="Genomic_DNA"/>
</dbReference>
<organism evidence="1">
    <name type="scientific">marine sediment metagenome</name>
    <dbReference type="NCBI Taxonomy" id="412755"/>
    <lineage>
        <taxon>unclassified sequences</taxon>
        <taxon>metagenomes</taxon>
        <taxon>ecological metagenomes</taxon>
    </lineage>
</organism>
<accession>X0USZ9</accession>
<gene>
    <name evidence="1" type="ORF">S01H1_32469</name>
</gene>